<feature type="compositionally biased region" description="Basic and acidic residues" evidence="3">
    <location>
        <begin position="1"/>
        <end position="14"/>
    </location>
</feature>
<protein>
    <recommendedName>
        <fullName evidence="4">Polyketide synthase C-terminal extension domain-containing protein</fullName>
    </recommendedName>
</protein>
<dbReference type="PANTHER" id="PTHR43775">
    <property type="entry name" value="FATTY ACID SYNTHASE"/>
    <property type="match status" value="1"/>
</dbReference>
<dbReference type="InterPro" id="IPR016039">
    <property type="entry name" value="Thiolase-like"/>
</dbReference>
<keyword evidence="6" id="KW-1185">Reference proteome</keyword>
<gene>
    <name evidence="5" type="ORF">NGF19_30520</name>
</gene>
<dbReference type="Proteomes" id="UP001523219">
    <property type="component" value="Unassembled WGS sequence"/>
</dbReference>
<sequence length="96" mass="10092">TEAREWARREDGGPRRAGVSAFGVGGTNAHVVIEEPPAEEAPTEELYDVPEVGVVPWVVSAKSPAGLEAQVARLAEFAERAPAPEPVAVAHELARG</sequence>
<evidence type="ECO:0000256" key="3">
    <source>
        <dbReference type="SAM" id="MobiDB-lite"/>
    </source>
</evidence>
<keyword evidence="2" id="KW-0511">Multifunctional enzyme</keyword>
<accession>A0ABT0ZN87</accession>
<proteinExistence type="predicted"/>
<feature type="domain" description="Polyketide synthase C-terminal extension" evidence="4">
    <location>
        <begin position="10"/>
        <end position="91"/>
    </location>
</feature>
<organism evidence="5 6">
    <name type="scientific">Streptomyces macrolidinus</name>
    <dbReference type="NCBI Taxonomy" id="2952607"/>
    <lineage>
        <taxon>Bacteria</taxon>
        <taxon>Bacillati</taxon>
        <taxon>Actinomycetota</taxon>
        <taxon>Actinomycetes</taxon>
        <taxon>Kitasatosporales</taxon>
        <taxon>Streptomycetaceae</taxon>
        <taxon>Streptomyces</taxon>
    </lineage>
</organism>
<keyword evidence="1" id="KW-0808">Transferase</keyword>
<comment type="caution">
    <text evidence="5">The sequence shown here is derived from an EMBL/GenBank/DDBJ whole genome shotgun (WGS) entry which is preliminary data.</text>
</comment>
<name>A0ABT0ZN87_9ACTN</name>
<dbReference type="InterPro" id="IPR050091">
    <property type="entry name" value="PKS_NRPS_Biosynth_Enz"/>
</dbReference>
<reference evidence="5 6" key="1">
    <citation type="submission" date="2022-05" db="EMBL/GenBank/DDBJ databases">
        <title>Streptomyces sp. nov. RY43-2 isolated from soil of a peat swamp forest.</title>
        <authorList>
            <person name="Kanchanasin P."/>
            <person name="Tanasupawat S."/>
            <person name="Phongsopitanun W."/>
        </authorList>
    </citation>
    <scope>NUCLEOTIDE SEQUENCE [LARGE SCALE GENOMIC DNA]</scope>
    <source>
        <strain evidence="5 6">RY43-2</strain>
    </source>
</reference>
<feature type="non-terminal residue" evidence="5">
    <location>
        <position position="96"/>
    </location>
</feature>
<dbReference type="EMBL" id="JAMWMR010000126">
    <property type="protein sequence ID" value="MCN9245058.1"/>
    <property type="molecule type" value="Genomic_DNA"/>
</dbReference>
<evidence type="ECO:0000313" key="5">
    <source>
        <dbReference type="EMBL" id="MCN9245058.1"/>
    </source>
</evidence>
<dbReference type="Gene3D" id="3.30.70.3290">
    <property type="match status" value="1"/>
</dbReference>
<feature type="region of interest" description="Disordered" evidence="3">
    <location>
        <begin position="1"/>
        <end position="21"/>
    </location>
</feature>
<dbReference type="RefSeq" id="WP_252429194.1">
    <property type="nucleotide sequence ID" value="NZ_JAMWMR010000126.1"/>
</dbReference>
<dbReference type="PANTHER" id="PTHR43775:SF51">
    <property type="entry name" value="INACTIVE PHENOLPHTHIOCEROL SYNTHESIS POLYKETIDE SYNTHASE TYPE I PKS1-RELATED"/>
    <property type="match status" value="1"/>
</dbReference>
<dbReference type="InterPro" id="IPR032821">
    <property type="entry name" value="PKS_assoc"/>
</dbReference>
<dbReference type="SUPFAM" id="SSF53901">
    <property type="entry name" value="Thiolase-like"/>
    <property type="match status" value="1"/>
</dbReference>
<evidence type="ECO:0000256" key="2">
    <source>
        <dbReference type="ARBA" id="ARBA00023268"/>
    </source>
</evidence>
<evidence type="ECO:0000313" key="6">
    <source>
        <dbReference type="Proteomes" id="UP001523219"/>
    </source>
</evidence>
<feature type="non-terminal residue" evidence="5">
    <location>
        <position position="1"/>
    </location>
</feature>
<evidence type="ECO:0000256" key="1">
    <source>
        <dbReference type="ARBA" id="ARBA00022679"/>
    </source>
</evidence>
<dbReference type="Pfam" id="PF16197">
    <property type="entry name" value="KAsynt_C_assoc"/>
    <property type="match status" value="1"/>
</dbReference>
<dbReference type="Gene3D" id="3.40.47.10">
    <property type="match status" value="1"/>
</dbReference>
<evidence type="ECO:0000259" key="4">
    <source>
        <dbReference type="Pfam" id="PF16197"/>
    </source>
</evidence>